<dbReference type="InterPro" id="IPR025669">
    <property type="entry name" value="AAA_dom"/>
</dbReference>
<dbReference type="EMBL" id="JBHFNQ010000256">
    <property type="protein sequence ID" value="MFB2882067.1"/>
    <property type="molecule type" value="Genomic_DNA"/>
</dbReference>
<evidence type="ECO:0000313" key="2">
    <source>
        <dbReference type="EMBL" id="MFB2882067.1"/>
    </source>
</evidence>
<sequence length="451" mass="50584">MLELSSEWNNEAYVSLHLVQRMLEKAGLPPKSGYSHWIPEFKVKVPKLNVTGYLEWTQKEVDFFVEDLSRHINFLVEIKTSETRIDDDARIQLQTYLKYSHTRFGILIDPFLVEIYEYSKWVTTLRYSLNIDSPSNVEPIANFLRNFLDSVKMRTIAIHTSKGGVGKTTLVVNIAYELASQGNRILVIDLDDQANASLSLGVNKADAFDKASTIEKFEKLLKSFEERKELVEFLKDYELSSFNYTQYIQPSSFNSVLNSGGCPGKVDVLPSSYKTTDAAIANLGGIREKRLDKALRQSNIAADYDYVIIDTPPSATTIASNGLYAAQYVVIPSQMEYLSVYGIRTPIKRTREVQEEMGGKRGVILGIVPMMTENVKLHNTIKQLVAKNFQGIPILPEIKRTVSIGQASNARQPLSLFAEQNKGAGTAAKQFSALTKEIVEKINQIESCVGV</sequence>
<organism evidence="2 3">
    <name type="scientific">Floridaenema aerugineum BLCC-F46</name>
    <dbReference type="NCBI Taxonomy" id="3153654"/>
    <lineage>
        <taxon>Bacteria</taxon>
        <taxon>Bacillati</taxon>
        <taxon>Cyanobacteriota</taxon>
        <taxon>Cyanophyceae</taxon>
        <taxon>Oscillatoriophycideae</taxon>
        <taxon>Aerosakkonematales</taxon>
        <taxon>Aerosakkonemataceae</taxon>
        <taxon>Floridanema</taxon>
        <taxon>Floridanema aerugineum</taxon>
    </lineage>
</organism>
<dbReference type="Gene3D" id="3.40.50.300">
    <property type="entry name" value="P-loop containing nucleotide triphosphate hydrolases"/>
    <property type="match status" value="1"/>
</dbReference>
<dbReference type="RefSeq" id="WP_413275023.1">
    <property type="nucleotide sequence ID" value="NZ_JBHFNQ010000256.1"/>
</dbReference>
<dbReference type="CDD" id="cd02042">
    <property type="entry name" value="ParAB_family"/>
    <property type="match status" value="1"/>
</dbReference>
<evidence type="ECO:0000313" key="3">
    <source>
        <dbReference type="Proteomes" id="UP001576774"/>
    </source>
</evidence>
<protein>
    <submittedName>
        <fullName evidence="2">ParA family protein</fullName>
    </submittedName>
</protein>
<keyword evidence="3" id="KW-1185">Reference proteome</keyword>
<dbReference type="SUPFAM" id="SSF52540">
    <property type="entry name" value="P-loop containing nucleoside triphosphate hydrolases"/>
    <property type="match status" value="1"/>
</dbReference>
<feature type="domain" description="AAA" evidence="1">
    <location>
        <begin position="153"/>
        <end position="356"/>
    </location>
</feature>
<dbReference type="InterPro" id="IPR050678">
    <property type="entry name" value="DNA_Partitioning_ATPase"/>
</dbReference>
<dbReference type="Proteomes" id="UP001576774">
    <property type="component" value="Unassembled WGS sequence"/>
</dbReference>
<dbReference type="PANTHER" id="PTHR13696">
    <property type="entry name" value="P-LOOP CONTAINING NUCLEOSIDE TRIPHOSPHATE HYDROLASE"/>
    <property type="match status" value="1"/>
</dbReference>
<dbReference type="PANTHER" id="PTHR13696:SF52">
    <property type="entry name" value="PARA FAMILY PROTEIN CT_582"/>
    <property type="match status" value="1"/>
</dbReference>
<comment type="caution">
    <text evidence="2">The sequence shown here is derived from an EMBL/GenBank/DDBJ whole genome shotgun (WGS) entry which is preliminary data.</text>
</comment>
<dbReference type="Pfam" id="PF13614">
    <property type="entry name" value="AAA_31"/>
    <property type="match status" value="1"/>
</dbReference>
<proteinExistence type="predicted"/>
<gene>
    <name evidence="2" type="ORF">ACE1CC_34905</name>
</gene>
<evidence type="ECO:0000259" key="1">
    <source>
        <dbReference type="Pfam" id="PF13614"/>
    </source>
</evidence>
<dbReference type="InterPro" id="IPR027417">
    <property type="entry name" value="P-loop_NTPase"/>
</dbReference>
<accession>A0ABV4XGY5</accession>
<reference evidence="2 3" key="1">
    <citation type="submission" date="2024-09" db="EMBL/GenBank/DDBJ databases">
        <title>Floridaenema gen nov. (Aerosakkonemataceae, Aerosakkonematales ord. nov., Cyanobacteria) from benthic tropical and subtropical fresh waters, with the description of four new species.</title>
        <authorList>
            <person name="Moretto J.A."/>
            <person name="Berthold D.E."/>
            <person name="Lefler F.W."/>
            <person name="Huang I.-S."/>
            <person name="Laughinghouse H. IV."/>
        </authorList>
    </citation>
    <scope>NUCLEOTIDE SEQUENCE [LARGE SCALE GENOMIC DNA]</scope>
    <source>
        <strain evidence="2 3">BLCC-F46</strain>
    </source>
</reference>
<name>A0ABV4XGY5_9CYAN</name>